<proteinExistence type="predicted"/>
<feature type="non-terminal residue" evidence="1">
    <location>
        <position position="77"/>
    </location>
</feature>
<keyword evidence="2" id="KW-1185">Reference proteome</keyword>
<protein>
    <submittedName>
        <fullName evidence="1">Uncharacterized protein</fullName>
    </submittedName>
</protein>
<dbReference type="Proteomes" id="UP001519460">
    <property type="component" value="Unassembled WGS sequence"/>
</dbReference>
<dbReference type="AlphaFoldDB" id="A0ABD0JG45"/>
<evidence type="ECO:0000313" key="2">
    <source>
        <dbReference type="Proteomes" id="UP001519460"/>
    </source>
</evidence>
<comment type="caution">
    <text evidence="1">The sequence shown here is derived from an EMBL/GenBank/DDBJ whole genome shotgun (WGS) entry which is preliminary data.</text>
</comment>
<name>A0ABD0JG45_9CAEN</name>
<reference evidence="1 2" key="1">
    <citation type="journal article" date="2023" name="Sci. Data">
        <title>Genome assembly of the Korean intertidal mud-creeper Batillaria attramentaria.</title>
        <authorList>
            <person name="Patra A.K."/>
            <person name="Ho P.T."/>
            <person name="Jun S."/>
            <person name="Lee S.J."/>
            <person name="Kim Y."/>
            <person name="Won Y.J."/>
        </authorList>
    </citation>
    <scope>NUCLEOTIDE SEQUENCE [LARGE SCALE GENOMIC DNA]</scope>
    <source>
        <strain evidence="1">Wonlab-2016</strain>
    </source>
</reference>
<accession>A0ABD0JG45</accession>
<organism evidence="1 2">
    <name type="scientific">Batillaria attramentaria</name>
    <dbReference type="NCBI Taxonomy" id="370345"/>
    <lineage>
        <taxon>Eukaryota</taxon>
        <taxon>Metazoa</taxon>
        <taxon>Spiralia</taxon>
        <taxon>Lophotrochozoa</taxon>
        <taxon>Mollusca</taxon>
        <taxon>Gastropoda</taxon>
        <taxon>Caenogastropoda</taxon>
        <taxon>Sorbeoconcha</taxon>
        <taxon>Cerithioidea</taxon>
        <taxon>Batillariidae</taxon>
        <taxon>Batillaria</taxon>
    </lineage>
</organism>
<evidence type="ECO:0000313" key="1">
    <source>
        <dbReference type="EMBL" id="KAK7473796.1"/>
    </source>
</evidence>
<dbReference type="EMBL" id="JACVVK020000457">
    <property type="protein sequence ID" value="KAK7473796.1"/>
    <property type="molecule type" value="Genomic_DNA"/>
</dbReference>
<sequence length="77" mass="8315">MYTTEPCYSQISPQNLATPFPQSSPASVIHYYCLACFLERASHSLHASSSRTRSHSVVQAARCASLDLVVPTSDAGI</sequence>
<gene>
    <name evidence="1" type="ORF">BaRGS_00034964</name>
</gene>